<dbReference type="InterPro" id="IPR020846">
    <property type="entry name" value="MFS_dom"/>
</dbReference>
<evidence type="ECO:0000256" key="1">
    <source>
        <dbReference type="ARBA" id="ARBA00004651"/>
    </source>
</evidence>
<organism evidence="9 10">
    <name type="scientific">Sphingomonas colocasiae</name>
    <dbReference type="NCBI Taxonomy" id="1848973"/>
    <lineage>
        <taxon>Bacteria</taxon>
        <taxon>Pseudomonadati</taxon>
        <taxon>Pseudomonadota</taxon>
        <taxon>Alphaproteobacteria</taxon>
        <taxon>Sphingomonadales</taxon>
        <taxon>Sphingomonadaceae</taxon>
        <taxon>Sphingomonas</taxon>
    </lineage>
</organism>
<evidence type="ECO:0000256" key="7">
    <source>
        <dbReference type="SAM" id="Phobius"/>
    </source>
</evidence>
<feature type="transmembrane region" description="Helical" evidence="7">
    <location>
        <begin position="311"/>
        <end position="330"/>
    </location>
</feature>
<dbReference type="Pfam" id="PF00083">
    <property type="entry name" value="Sugar_tr"/>
    <property type="match status" value="1"/>
</dbReference>
<evidence type="ECO:0000256" key="5">
    <source>
        <dbReference type="ARBA" id="ARBA00022989"/>
    </source>
</evidence>
<dbReference type="InterPro" id="IPR005828">
    <property type="entry name" value="MFS_sugar_transport-like"/>
</dbReference>
<proteinExistence type="predicted"/>
<evidence type="ECO:0000256" key="4">
    <source>
        <dbReference type="ARBA" id="ARBA00022692"/>
    </source>
</evidence>
<dbReference type="InterPro" id="IPR005829">
    <property type="entry name" value="Sugar_transporter_CS"/>
</dbReference>
<feature type="transmembrane region" description="Helical" evidence="7">
    <location>
        <begin position="405"/>
        <end position="423"/>
    </location>
</feature>
<keyword evidence="6 7" id="KW-0472">Membrane</keyword>
<keyword evidence="2" id="KW-0813">Transport</keyword>
<keyword evidence="4 7" id="KW-0812">Transmembrane</keyword>
<accession>A0ABS7PSA6</accession>
<feature type="transmembrane region" description="Helical" evidence="7">
    <location>
        <begin position="154"/>
        <end position="177"/>
    </location>
</feature>
<dbReference type="CDD" id="cd17369">
    <property type="entry name" value="MFS_ShiA_like"/>
    <property type="match status" value="1"/>
</dbReference>
<sequence>MKHEETADLPYLKKVVGASMAGTVVEWYEFFLYGTAATLVFGKLFFPNSGNELDGIIAAFATYAVGFIARPLGGVVFGHIGDRIGRKSLLQFSLVLIGVSTFLMGCLPVYASIGYWAPALLVLLRFVQGFALGGEWGGAVLLVTEHSPNKSRAFWGSFPQAGVPLGNLLATVVLLILSATLSEEAFLSWGWRVGFWLSVIIVGIGYYIRTQVTDSPIFEAAKARIEQQADAGYGLTEVFRRYPRGVFTAMGLRFGENILYYMVVTFSITYLNHLKVDTTRILTLLFFAHIAHVVLIPLYGAAADRRGRRPVYMLGAALTMVWPFVAFPMFGTGETVQILSAIILGLAVHGLMYAAQPAVMAEMFPTRMRYSGVSLGYQATAIVAGSWAPLIGTALLRGYEDWTPIAIYILFAGAVSLGAALYMRETRGASLAAVDAEDRDRMARAG</sequence>
<feature type="transmembrane region" description="Helical" evidence="7">
    <location>
        <begin position="258"/>
        <end position="275"/>
    </location>
</feature>
<reference evidence="9 10" key="1">
    <citation type="submission" date="2021-08" db="EMBL/GenBank/DDBJ databases">
        <authorList>
            <person name="Tuo L."/>
        </authorList>
    </citation>
    <scope>NUCLEOTIDE SEQUENCE [LARGE SCALE GENOMIC DNA]</scope>
    <source>
        <strain evidence="9 10">JCM 31229</strain>
    </source>
</reference>
<keyword evidence="5 7" id="KW-1133">Transmembrane helix</keyword>
<protein>
    <submittedName>
        <fullName evidence="9">MHS family MFS transporter</fullName>
    </submittedName>
</protein>
<dbReference type="SUPFAM" id="SSF103473">
    <property type="entry name" value="MFS general substrate transporter"/>
    <property type="match status" value="1"/>
</dbReference>
<dbReference type="PANTHER" id="PTHR43045:SF1">
    <property type="entry name" value="SHIKIMATE TRANSPORTER"/>
    <property type="match status" value="1"/>
</dbReference>
<evidence type="ECO:0000313" key="9">
    <source>
        <dbReference type="EMBL" id="MBY8824227.1"/>
    </source>
</evidence>
<evidence type="ECO:0000256" key="3">
    <source>
        <dbReference type="ARBA" id="ARBA00022475"/>
    </source>
</evidence>
<dbReference type="InterPro" id="IPR011701">
    <property type="entry name" value="MFS"/>
</dbReference>
<feature type="transmembrane region" description="Helical" evidence="7">
    <location>
        <begin position="281"/>
        <end position="299"/>
    </location>
</feature>
<feature type="transmembrane region" description="Helical" evidence="7">
    <location>
        <begin position="375"/>
        <end position="399"/>
    </location>
</feature>
<dbReference type="PROSITE" id="PS50850">
    <property type="entry name" value="MFS"/>
    <property type="match status" value="1"/>
</dbReference>
<evidence type="ECO:0000256" key="2">
    <source>
        <dbReference type="ARBA" id="ARBA00022448"/>
    </source>
</evidence>
<gene>
    <name evidence="9" type="ORF">K7G82_18120</name>
</gene>
<name>A0ABS7PSA6_9SPHN</name>
<feature type="transmembrane region" description="Helical" evidence="7">
    <location>
        <begin position="119"/>
        <end position="142"/>
    </location>
</feature>
<dbReference type="Proteomes" id="UP000706039">
    <property type="component" value="Unassembled WGS sequence"/>
</dbReference>
<keyword evidence="3" id="KW-1003">Cell membrane</keyword>
<evidence type="ECO:0000256" key="6">
    <source>
        <dbReference type="ARBA" id="ARBA00023136"/>
    </source>
</evidence>
<feature type="transmembrane region" description="Helical" evidence="7">
    <location>
        <begin position="189"/>
        <end position="208"/>
    </location>
</feature>
<dbReference type="Gene3D" id="1.20.1250.20">
    <property type="entry name" value="MFS general substrate transporter like domains"/>
    <property type="match status" value="2"/>
</dbReference>
<feature type="transmembrane region" description="Helical" evidence="7">
    <location>
        <begin position="89"/>
        <end position="113"/>
    </location>
</feature>
<dbReference type="Pfam" id="PF07690">
    <property type="entry name" value="MFS_1"/>
    <property type="match status" value="1"/>
</dbReference>
<feature type="transmembrane region" description="Helical" evidence="7">
    <location>
        <begin position="56"/>
        <end position="77"/>
    </location>
</feature>
<dbReference type="PROSITE" id="PS00217">
    <property type="entry name" value="SUGAR_TRANSPORT_2"/>
    <property type="match status" value="1"/>
</dbReference>
<comment type="subcellular location">
    <subcellularLocation>
        <location evidence="1">Cell membrane</location>
        <topology evidence="1">Multi-pass membrane protein</topology>
    </subcellularLocation>
</comment>
<evidence type="ECO:0000313" key="10">
    <source>
        <dbReference type="Proteomes" id="UP000706039"/>
    </source>
</evidence>
<comment type="caution">
    <text evidence="9">The sequence shown here is derived from an EMBL/GenBank/DDBJ whole genome shotgun (WGS) entry which is preliminary data.</text>
</comment>
<dbReference type="InterPro" id="IPR036259">
    <property type="entry name" value="MFS_trans_sf"/>
</dbReference>
<feature type="transmembrane region" description="Helical" evidence="7">
    <location>
        <begin position="336"/>
        <end position="355"/>
    </location>
</feature>
<dbReference type="RefSeq" id="WP_222991310.1">
    <property type="nucleotide sequence ID" value="NZ_JAINVV010000008.1"/>
</dbReference>
<feature type="domain" description="Major facilitator superfamily (MFS) profile" evidence="8">
    <location>
        <begin position="15"/>
        <end position="430"/>
    </location>
</feature>
<dbReference type="EMBL" id="JAINVV010000008">
    <property type="protein sequence ID" value="MBY8824227.1"/>
    <property type="molecule type" value="Genomic_DNA"/>
</dbReference>
<keyword evidence="10" id="KW-1185">Reference proteome</keyword>
<dbReference type="PANTHER" id="PTHR43045">
    <property type="entry name" value="SHIKIMATE TRANSPORTER"/>
    <property type="match status" value="1"/>
</dbReference>
<evidence type="ECO:0000259" key="8">
    <source>
        <dbReference type="PROSITE" id="PS50850"/>
    </source>
</evidence>